<dbReference type="InterPro" id="IPR036525">
    <property type="entry name" value="Tubulin/FtsZ_GTPase_sf"/>
</dbReference>
<name>Q2FPY8_METHJ</name>
<accession>Q2FPY8</accession>
<dbReference type="PROSITE" id="PS00227">
    <property type="entry name" value="TUBULIN"/>
    <property type="match status" value="1"/>
</dbReference>
<dbReference type="SUPFAM" id="SSF52490">
    <property type="entry name" value="Tubulin nucleotide-binding domain-like"/>
    <property type="match status" value="1"/>
</dbReference>
<reference evidence="2" key="1">
    <citation type="journal article" date="2016" name="Stand. Genomic Sci.">
        <title>Complete genome sequence of Methanospirillum hungatei type strain JF1.</title>
        <authorList>
            <person name="Gunsalus R.P."/>
            <person name="Cook L.E."/>
            <person name="Crable B."/>
            <person name="Rohlin L."/>
            <person name="McDonald E."/>
            <person name="Mouttaki H."/>
            <person name="Sieber J.R."/>
            <person name="Poweleit N."/>
            <person name="Zhou H."/>
            <person name="Lapidus A.L."/>
            <person name="Daligault H.E."/>
            <person name="Land M."/>
            <person name="Gilna P."/>
            <person name="Ivanova N."/>
            <person name="Kyrpides N."/>
            <person name="Culley D.E."/>
            <person name="McInerney M.J."/>
        </authorList>
    </citation>
    <scope>NUCLEOTIDE SEQUENCE [LARGE SCALE GENOMIC DNA]</scope>
    <source>
        <strain evidence="2">ATCC 27890 / DSM 864 / NBRC 100397 / JF-1</strain>
    </source>
</reference>
<protein>
    <recommendedName>
        <fullName evidence="3">Tubulin-like protein</fullName>
    </recommendedName>
</protein>
<dbReference type="EnsemblBacteria" id="ABD40481">
    <property type="protein sequence ID" value="ABD40481"/>
    <property type="gene ID" value="Mhun_0728"/>
</dbReference>
<dbReference type="STRING" id="323259.Mhun_0728"/>
<dbReference type="InterPro" id="IPR017975">
    <property type="entry name" value="Tubulin_CS"/>
</dbReference>
<dbReference type="eggNOG" id="arCOG05232">
    <property type="taxonomic scope" value="Archaea"/>
</dbReference>
<evidence type="ECO:0000313" key="1">
    <source>
        <dbReference type="EMBL" id="ABD40481.1"/>
    </source>
</evidence>
<dbReference type="RefSeq" id="WP_011447762.1">
    <property type="nucleotide sequence ID" value="NC_007796.1"/>
</dbReference>
<sequence>MSDKDLFEESGIIPTLAIGVGMGGVSVVKEFISFVEKNGIIDNYRFVAIDSNIDDLNRIIEFAPNTSKIAITDHQYDVMNLKKNCPYLHKWVVMQKGGALQERVYGRFLLDLHKEEITRTITAHIHDLSNLWKEKEGGGEKRGHIAIWIIHSLGGGTGSGSFPALAIYLQKIVKEILGNKGITPHIYGVGILPSGTNITDISTATFTKRYFANSFAALEEVKVLAAASDVAPVTLKLPFHGEPIQVTERPFERYFLFGIDEELTTKLRKEKGEMVDDYLSHANKIIVTMMFALPQYPKGLENLWKDVPSPFASFGESELNIPIRLVKYLAGENDLLGPVIDENESVKAELRKLVIDAMKEFLRNLNESFLEDRALAVFQEYRLLGLAYFVGKLQNQINKLQINIQSEYEEELDTWWETLRSESWSCDQIERAGVVGLEEKHNLIVELFNSRIEELVRKLDSLLVSPLKKPDLRERKEKIEKILHDLEVLKVKTLKVRTLKQYVDTKIGEKLSLQNRDSKEKILGVASIVTFARKKDAYRQNVLKKRLGLSGSGRVLNPALSEDIMNSVSLVRDINVAHMKSLADYFQTLKFSQKDVDKIIKNRIEQSRDRHLSVAIGSGGEILTNPREELFILCNMLHESALGDNIAFASMKVVKIPSQTYNDEKVEFIDYTLNLSIEDVKEYNIRKAEYVQNKLKEKTDIAGPIGTIFAYPEWFPKDPLVQEVYLDIGSES</sequence>
<keyword evidence="2" id="KW-1185">Reference proteome</keyword>
<dbReference type="GO" id="GO:0005874">
    <property type="term" value="C:microtubule"/>
    <property type="evidence" value="ECO:0007669"/>
    <property type="project" value="InterPro"/>
</dbReference>
<evidence type="ECO:0008006" key="3">
    <source>
        <dbReference type="Google" id="ProtNLM"/>
    </source>
</evidence>
<dbReference type="Pfam" id="PF13809">
    <property type="entry name" value="Tubulin_2"/>
    <property type="match status" value="1"/>
</dbReference>
<dbReference type="InParanoid" id="Q2FPY8"/>
<organism evidence="1 2">
    <name type="scientific">Methanospirillum hungatei JF-1 (strain ATCC 27890 / DSM 864 / NBRC 100397 / JF-1)</name>
    <dbReference type="NCBI Taxonomy" id="323259"/>
    <lineage>
        <taxon>Archaea</taxon>
        <taxon>Methanobacteriati</taxon>
        <taxon>Methanobacteriota</taxon>
        <taxon>Stenosarchaea group</taxon>
        <taxon>Methanomicrobia</taxon>
        <taxon>Methanomicrobiales</taxon>
        <taxon>Methanospirillaceae</taxon>
        <taxon>Methanospirillum</taxon>
    </lineage>
</organism>
<dbReference type="GO" id="GO:0007017">
    <property type="term" value="P:microtubule-based process"/>
    <property type="evidence" value="ECO:0007669"/>
    <property type="project" value="InterPro"/>
</dbReference>
<dbReference type="EMBL" id="CP000254">
    <property type="protein sequence ID" value="ABD40481.1"/>
    <property type="molecule type" value="Genomic_DNA"/>
</dbReference>
<gene>
    <name evidence="1" type="ordered locus">Mhun_0728</name>
</gene>
<dbReference type="KEGG" id="mhu:Mhun_0728"/>
<dbReference type="Gene3D" id="3.40.50.1440">
    <property type="entry name" value="Tubulin/FtsZ, GTPase domain"/>
    <property type="match status" value="1"/>
</dbReference>
<dbReference type="GeneID" id="3923155"/>
<dbReference type="GO" id="GO:0005525">
    <property type="term" value="F:GTP binding"/>
    <property type="evidence" value="ECO:0007669"/>
    <property type="project" value="InterPro"/>
</dbReference>
<dbReference type="OrthoDB" id="350180at2157"/>
<dbReference type="Proteomes" id="UP000001941">
    <property type="component" value="Chromosome"/>
</dbReference>
<dbReference type="AlphaFoldDB" id="Q2FPY8"/>
<dbReference type="HOGENOM" id="CLU_378400_0_0_2"/>
<proteinExistence type="predicted"/>
<dbReference type="InterPro" id="IPR025904">
    <property type="entry name" value="Tubulin-like"/>
</dbReference>
<evidence type="ECO:0000313" key="2">
    <source>
        <dbReference type="Proteomes" id="UP000001941"/>
    </source>
</evidence>